<evidence type="ECO:0000256" key="13">
    <source>
        <dbReference type="ARBA" id="ARBA00023242"/>
    </source>
</evidence>
<dbReference type="Pfam" id="PF21099">
    <property type="entry name" value="POLQ_helical"/>
    <property type="match status" value="1"/>
</dbReference>
<dbReference type="Gene3D" id="3.40.50.300">
    <property type="entry name" value="P-loop containing nucleotide triphosphate hydrolases"/>
    <property type="match status" value="2"/>
</dbReference>
<dbReference type="EC" id="2.7.7.7" evidence="4"/>
<dbReference type="InterPro" id="IPR012337">
    <property type="entry name" value="RNaseH-like_sf"/>
</dbReference>
<dbReference type="SUPFAM" id="SSF158702">
    <property type="entry name" value="Sec63 N-terminal domain-like"/>
    <property type="match status" value="1"/>
</dbReference>
<keyword evidence="7" id="KW-0547">Nucleotide-binding</keyword>
<dbReference type="InterPro" id="IPR036390">
    <property type="entry name" value="WH_DNA-bd_sf"/>
</dbReference>
<dbReference type="PROSITE" id="PS51194">
    <property type="entry name" value="HELICASE_CTER"/>
    <property type="match status" value="1"/>
</dbReference>
<dbReference type="EMBL" id="JAVRBK010000001">
    <property type="protein sequence ID" value="KAK5650782.1"/>
    <property type="molecule type" value="Genomic_DNA"/>
</dbReference>
<dbReference type="InterPro" id="IPR001098">
    <property type="entry name" value="DNA-dir_DNA_pol_A_palm_dom"/>
</dbReference>
<organism evidence="19 20">
    <name type="scientific">Pyrocoelia pectoralis</name>
    <dbReference type="NCBI Taxonomy" id="417401"/>
    <lineage>
        <taxon>Eukaryota</taxon>
        <taxon>Metazoa</taxon>
        <taxon>Ecdysozoa</taxon>
        <taxon>Arthropoda</taxon>
        <taxon>Hexapoda</taxon>
        <taxon>Insecta</taxon>
        <taxon>Pterygota</taxon>
        <taxon>Neoptera</taxon>
        <taxon>Endopterygota</taxon>
        <taxon>Coleoptera</taxon>
        <taxon>Polyphaga</taxon>
        <taxon>Elateriformia</taxon>
        <taxon>Elateroidea</taxon>
        <taxon>Lampyridae</taxon>
        <taxon>Lampyrinae</taxon>
        <taxon>Pyrocoelia</taxon>
    </lineage>
</organism>
<dbReference type="CDD" id="cd08638">
    <property type="entry name" value="DNA_pol_A_theta"/>
    <property type="match status" value="1"/>
</dbReference>
<comment type="similarity">
    <text evidence="3">Belongs to the DNA polymerase type-A family.</text>
</comment>
<comment type="cofactor">
    <cofactor evidence="1">
        <name>Mg(2+)</name>
        <dbReference type="ChEBI" id="CHEBI:18420"/>
    </cofactor>
</comment>
<dbReference type="PRINTS" id="PR00868">
    <property type="entry name" value="DNAPOLI"/>
</dbReference>
<evidence type="ECO:0000256" key="8">
    <source>
        <dbReference type="ARBA" id="ARBA00022763"/>
    </source>
</evidence>
<dbReference type="SMART" id="SM00482">
    <property type="entry name" value="POLAc"/>
    <property type="match status" value="1"/>
</dbReference>
<dbReference type="Pfam" id="PF00270">
    <property type="entry name" value="DEAD"/>
    <property type="match status" value="1"/>
</dbReference>
<evidence type="ECO:0000256" key="4">
    <source>
        <dbReference type="ARBA" id="ARBA00012417"/>
    </source>
</evidence>
<keyword evidence="8" id="KW-0227">DNA damage</keyword>
<evidence type="ECO:0000256" key="9">
    <source>
        <dbReference type="ARBA" id="ARBA00022801"/>
    </source>
</evidence>
<feature type="coiled-coil region" evidence="16">
    <location>
        <begin position="1220"/>
        <end position="1247"/>
    </location>
</feature>
<dbReference type="SMART" id="SM00490">
    <property type="entry name" value="HELICc"/>
    <property type="match status" value="1"/>
</dbReference>
<dbReference type="InterPro" id="IPR027417">
    <property type="entry name" value="P-loop_NTPase"/>
</dbReference>
<dbReference type="Pfam" id="PF20470">
    <property type="entry name" value="HTH_61"/>
    <property type="match status" value="1"/>
</dbReference>
<dbReference type="InterPro" id="IPR046931">
    <property type="entry name" value="HTH_61"/>
</dbReference>
<comment type="catalytic activity">
    <reaction evidence="14">
        <text>DNA(n) + a 2'-deoxyribonucleoside 5'-triphosphate = DNA(n+1) + diphosphate</text>
        <dbReference type="Rhea" id="RHEA:22508"/>
        <dbReference type="Rhea" id="RHEA-COMP:17339"/>
        <dbReference type="Rhea" id="RHEA-COMP:17340"/>
        <dbReference type="ChEBI" id="CHEBI:33019"/>
        <dbReference type="ChEBI" id="CHEBI:61560"/>
        <dbReference type="ChEBI" id="CHEBI:173112"/>
        <dbReference type="EC" id="2.7.7.7"/>
    </reaction>
</comment>
<dbReference type="GO" id="GO:0097681">
    <property type="term" value="P:double-strand break repair via alternative nonhomologous end joining"/>
    <property type="evidence" value="ECO:0007669"/>
    <property type="project" value="UniProtKB-ARBA"/>
</dbReference>
<evidence type="ECO:0000256" key="2">
    <source>
        <dbReference type="ARBA" id="ARBA00004123"/>
    </source>
</evidence>
<dbReference type="Pfam" id="PF00271">
    <property type="entry name" value="Helicase_C"/>
    <property type="match status" value="1"/>
</dbReference>
<dbReference type="GO" id="GO:0005634">
    <property type="term" value="C:nucleus"/>
    <property type="evidence" value="ECO:0007669"/>
    <property type="project" value="UniProtKB-SubCell"/>
</dbReference>
<sequence>MFAWQTQCLSNEKLIKEKYNLIYSAPTSAGKTLVAEILAIKTVIERHKKVLLILPFVSVVREKTFYLQDILGTSGVRVEGFMGSYNPPGGFPAVQVAVCTIEKANTIINRLLEDGNLEDIGAVIVDEIHLLGDPNRGYLLELTLTKLRYMSKRLDNVSIQIIGMSATLPNLEILGKWLDAEIYVTDFRPIPLHEQCLMGNEIYNKHLQLQRTIMSPPELGTDTDHILYLCLETIKDSCSVLIFCPTKNWCESLSEQIALAFWKLGCSKNEFGLILREQLQTDLIKELLGHLKQCPSGLDKILEKTISFGVAFHHAGLTMDEREIIEAAFKNATLRVLVATSTLSSGVNLPARRVIIRTPLFHGKPLDNLVYHQMIGRAGRMGRDTSGESILICQQNNNRIGKELISSELKPIRSCLDSSGIFKRALLEVVSSGVVSSPEDVQHFSNCTLFAASEEDSETSLGNPVNEAIDFLCSNEFIRLQELEDGTLKYIPTALGKACLASSMSPEEGLSIFLELEKARQCFVLETELHLIYVVTPYSTCNQWTSMDWMLFLDLWEKLPATMKRVGELVGIRESYIINATRQKMLTNTPKLYRKLLVHKRFFTALALQDLVNEIPITDVAMKFGCSRGMLQSLQQSASSFAGMLTTFSRQLGWSSMEVLIAQFQDRLQFGVSRDLLDLMRVPIISGPRARMFYNAGIETLVHLASSDPVFIENLLHKTGPFESKKARDDETEYDIIKRNKMKCVWVMGKDGLTARDASITFIEEARRYLKLELGLVDAKWEQSFTNDDNATDNNEYINISTSKDDKDSCNHLPNTVNEELLECATSDLQEKSQPQNKNDNNKLEDAFFETSDQSLFDVSFEYVSMFNSLNNKERTSGVIPVEHTNGFTSHVVPTSNYKENDFIDSSQSISDSIICSKDHSLKRFSLPLQIKHERTYQYLNNCDESQEISNTKKRKIMQEKSPNYGITDSTNLKVVGDFTSVQIVDVCSNKVLYESFEKELLAQKTVSLSFACKKHIVQKTPIGNNVIYQETNNDENSLTRFVHNDVHAVGVAFSWGENVAFYCSFENEAVISNVDKIGLLRKLFTNGSLSVKFFDGKAQMKVAKQCLGINFEGTGEDSKVADWLLSPDGKEKNLQAMVVKYIPEASKLLKLVGHCKGVCSIGLDMYSTTEPEIRATVESVVCWHLGDAIRRDLMNEYPKLIEIYRIEMKTLLCITKMELNGIKVDISQLQALVDLLKKECEELQKEAFSHAGRRFSFTSPTEVAKILGLYQGRRASSTSKRSLQRHIHPISNIILQWRKLNSTMTKMIYPLVRLVEDSRIFGNCVIHTSTGRITMHEPNLQNVPRDFTVTIPNTNFNKNVSCRAVFIPTENYIFLSADFCQLELRILTHFSQDPTLTEIMNMDKDVFKMIAAHWKGINEAEVDDDIRQWTKQLCYGIIYGMGNKALAEHMSITEDEAKTFIESFKNQYPNLQTFIQSTVTKCKEQGYVETYAGRRRYLPLINSENGTVRAQAERQAVNTTIQGSAADIAKLAMTNTERRFQQKYRQSKNLPKLVLHLHDELLYEVHEKYLLKTAKILKQTMEEVVALSIPLPVKLKSGRSWGAMKELML</sequence>
<keyword evidence="16" id="KW-0175">Coiled coil</keyword>
<evidence type="ECO:0000256" key="11">
    <source>
        <dbReference type="ARBA" id="ARBA00022932"/>
    </source>
</evidence>
<comment type="caution">
    <text evidence="19">The sequence shown here is derived from an EMBL/GenBank/DDBJ whole genome shotgun (WGS) entry which is preliminary data.</text>
</comment>
<dbReference type="Gene3D" id="1.10.150.20">
    <property type="entry name" value="5' to 3' exonuclease, C-terminal subdomain"/>
    <property type="match status" value="1"/>
</dbReference>
<keyword evidence="20" id="KW-1185">Reference proteome</keyword>
<dbReference type="InterPro" id="IPR036397">
    <property type="entry name" value="RNaseH_sf"/>
</dbReference>
<dbReference type="Gene3D" id="3.30.70.370">
    <property type="match status" value="1"/>
</dbReference>
<proteinExistence type="inferred from homology"/>
<gene>
    <name evidence="19" type="ORF">RI129_001811</name>
</gene>
<dbReference type="GO" id="GO:0005524">
    <property type="term" value="F:ATP binding"/>
    <property type="evidence" value="ECO:0007669"/>
    <property type="project" value="UniProtKB-KW"/>
</dbReference>
<dbReference type="SUPFAM" id="SSF52540">
    <property type="entry name" value="P-loop containing nucleoside triphosphate hydrolases"/>
    <property type="match status" value="1"/>
</dbReference>
<dbReference type="CDD" id="cd18026">
    <property type="entry name" value="DEXHc_POLQ-like"/>
    <property type="match status" value="1"/>
</dbReference>
<dbReference type="SUPFAM" id="SSF46785">
    <property type="entry name" value="Winged helix' DNA-binding domain"/>
    <property type="match status" value="1"/>
</dbReference>
<dbReference type="GO" id="GO:0003677">
    <property type="term" value="F:DNA binding"/>
    <property type="evidence" value="ECO:0007669"/>
    <property type="project" value="InterPro"/>
</dbReference>
<dbReference type="PANTHER" id="PTHR10133:SF62">
    <property type="entry name" value="DNA POLYMERASE THETA"/>
    <property type="match status" value="1"/>
</dbReference>
<dbReference type="GO" id="GO:0003887">
    <property type="term" value="F:DNA-directed DNA polymerase activity"/>
    <property type="evidence" value="ECO:0007669"/>
    <property type="project" value="UniProtKB-KW"/>
</dbReference>
<dbReference type="Gene3D" id="3.30.420.10">
    <property type="entry name" value="Ribonuclease H-like superfamily/Ribonuclease H"/>
    <property type="match status" value="1"/>
</dbReference>
<accession>A0AAN7ZQ10</accession>
<evidence type="ECO:0000256" key="1">
    <source>
        <dbReference type="ARBA" id="ARBA00001946"/>
    </source>
</evidence>
<keyword evidence="6" id="KW-0548">Nucleotidyltransferase</keyword>
<reference evidence="19 20" key="1">
    <citation type="journal article" date="2024" name="Insects">
        <title>An Improved Chromosome-Level Genome Assembly of the Firefly Pyrocoelia pectoralis.</title>
        <authorList>
            <person name="Fu X."/>
            <person name="Meyer-Rochow V.B."/>
            <person name="Ballantyne L."/>
            <person name="Zhu X."/>
        </authorList>
    </citation>
    <scope>NUCLEOTIDE SEQUENCE [LARGE SCALE GENOMIC DNA]</scope>
    <source>
        <strain evidence="19">XCY_ONT2</strain>
    </source>
</reference>
<dbReference type="Proteomes" id="UP001329430">
    <property type="component" value="Chromosome 1"/>
</dbReference>
<evidence type="ECO:0000256" key="10">
    <source>
        <dbReference type="ARBA" id="ARBA00022840"/>
    </source>
</evidence>
<evidence type="ECO:0000259" key="18">
    <source>
        <dbReference type="PROSITE" id="PS51194"/>
    </source>
</evidence>
<dbReference type="InterPro" id="IPR043502">
    <property type="entry name" value="DNA/RNA_pol_sf"/>
</dbReference>
<feature type="domain" description="Helicase C-terminal" evidence="18">
    <location>
        <begin position="222"/>
        <end position="427"/>
    </location>
</feature>
<evidence type="ECO:0000256" key="6">
    <source>
        <dbReference type="ARBA" id="ARBA00022695"/>
    </source>
</evidence>
<evidence type="ECO:0000256" key="5">
    <source>
        <dbReference type="ARBA" id="ARBA00022679"/>
    </source>
</evidence>
<evidence type="ECO:0000256" key="12">
    <source>
        <dbReference type="ARBA" id="ARBA00023204"/>
    </source>
</evidence>
<evidence type="ECO:0000256" key="15">
    <source>
        <dbReference type="ARBA" id="ARBA00074669"/>
    </source>
</evidence>
<dbReference type="InterPro" id="IPR002298">
    <property type="entry name" value="DNA_polymerase_A"/>
</dbReference>
<evidence type="ECO:0000259" key="17">
    <source>
        <dbReference type="PROSITE" id="PS51192"/>
    </source>
</evidence>
<dbReference type="Gene3D" id="1.10.3380.20">
    <property type="match status" value="1"/>
</dbReference>
<dbReference type="InterPro" id="IPR048960">
    <property type="entry name" value="POLQ-like_helical"/>
</dbReference>
<dbReference type="FunFam" id="1.10.150.20:FF:000070">
    <property type="entry name" value="DNA polymerase I, putative"/>
    <property type="match status" value="1"/>
</dbReference>
<keyword evidence="12" id="KW-0234">DNA repair</keyword>
<dbReference type="CDD" id="cd18795">
    <property type="entry name" value="SF2_C_Ski2"/>
    <property type="match status" value="1"/>
</dbReference>
<dbReference type="FunFam" id="3.40.50.300:FF:000813">
    <property type="entry name" value="helicase POLQ-like isoform X1"/>
    <property type="match status" value="1"/>
</dbReference>
<feature type="domain" description="Helicase ATP-binding" evidence="17">
    <location>
        <begin position="12"/>
        <end position="186"/>
    </location>
</feature>
<keyword evidence="9" id="KW-0378">Hydrolase</keyword>
<dbReference type="PANTHER" id="PTHR10133">
    <property type="entry name" value="DNA POLYMERASE I"/>
    <property type="match status" value="1"/>
</dbReference>
<evidence type="ECO:0000256" key="16">
    <source>
        <dbReference type="SAM" id="Coils"/>
    </source>
</evidence>
<name>A0AAN7ZQ10_9COLE</name>
<dbReference type="SUPFAM" id="SSF56672">
    <property type="entry name" value="DNA/RNA polymerases"/>
    <property type="match status" value="1"/>
</dbReference>
<evidence type="ECO:0000256" key="3">
    <source>
        <dbReference type="ARBA" id="ARBA00007705"/>
    </source>
</evidence>
<evidence type="ECO:0000313" key="19">
    <source>
        <dbReference type="EMBL" id="KAK5650782.1"/>
    </source>
</evidence>
<protein>
    <recommendedName>
        <fullName evidence="15">DNA polymerase theta</fullName>
        <ecNumber evidence="4">2.7.7.7</ecNumber>
    </recommendedName>
</protein>
<comment type="subcellular location">
    <subcellularLocation>
        <location evidence="2">Nucleus</location>
    </subcellularLocation>
</comment>
<dbReference type="InterPro" id="IPR011545">
    <property type="entry name" value="DEAD/DEAH_box_helicase_dom"/>
</dbReference>
<dbReference type="SUPFAM" id="SSF53098">
    <property type="entry name" value="Ribonuclease H-like"/>
    <property type="match status" value="1"/>
</dbReference>
<keyword evidence="10" id="KW-0067">ATP-binding</keyword>
<keyword evidence="5" id="KW-0808">Transferase</keyword>
<dbReference type="Gene3D" id="1.20.1060.10">
    <property type="entry name" value="Taq DNA Polymerase, Chain T, domain 4"/>
    <property type="match status" value="1"/>
</dbReference>
<dbReference type="Pfam" id="PF00476">
    <property type="entry name" value="DNA_pol_A"/>
    <property type="match status" value="1"/>
</dbReference>
<dbReference type="FunFam" id="1.10.3380.20:FF:000001">
    <property type="entry name" value="DNA polymerase theta"/>
    <property type="match status" value="1"/>
</dbReference>
<evidence type="ECO:0000256" key="7">
    <source>
        <dbReference type="ARBA" id="ARBA00022741"/>
    </source>
</evidence>
<keyword evidence="13" id="KW-0539">Nucleus</keyword>
<dbReference type="GO" id="GO:0006261">
    <property type="term" value="P:DNA-templated DNA replication"/>
    <property type="evidence" value="ECO:0007669"/>
    <property type="project" value="InterPro"/>
</dbReference>
<dbReference type="SMART" id="SM00487">
    <property type="entry name" value="DEXDc"/>
    <property type="match status" value="1"/>
</dbReference>
<evidence type="ECO:0000256" key="14">
    <source>
        <dbReference type="ARBA" id="ARBA00049244"/>
    </source>
</evidence>
<dbReference type="GO" id="GO:0042575">
    <property type="term" value="C:DNA polymerase complex"/>
    <property type="evidence" value="ECO:0007669"/>
    <property type="project" value="UniProtKB-ARBA"/>
</dbReference>
<dbReference type="GO" id="GO:0016787">
    <property type="term" value="F:hydrolase activity"/>
    <property type="evidence" value="ECO:0007669"/>
    <property type="project" value="UniProtKB-KW"/>
</dbReference>
<dbReference type="InterPro" id="IPR001650">
    <property type="entry name" value="Helicase_C-like"/>
</dbReference>
<dbReference type="InterPro" id="IPR014001">
    <property type="entry name" value="Helicase_ATP-bd"/>
</dbReference>
<keyword evidence="11" id="KW-0239">DNA-directed DNA polymerase</keyword>
<dbReference type="PROSITE" id="PS51192">
    <property type="entry name" value="HELICASE_ATP_BIND_1"/>
    <property type="match status" value="1"/>
</dbReference>
<evidence type="ECO:0000313" key="20">
    <source>
        <dbReference type="Proteomes" id="UP001329430"/>
    </source>
</evidence>